<name>A0ABV1K4M4_9PSEU</name>
<protein>
    <submittedName>
        <fullName evidence="2">FAD-dependent oxidoreductase</fullName>
    </submittedName>
</protein>
<proteinExistence type="predicted"/>
<sequence>MLPRRPRVAVVGGGIAGLAAATGLAERGVVVEMFEREPYLGGRVGGWREALPDGTPVSMSRGFHAFFRQYYNLRSLLRRADPGLEHLVALEDYPLVDADGRRDTFRGLPRTPPWNAVAFALRSPTFRIRDLLHLDAGAAAPLAAVSVPAVYEALDHVDAQSFVTDVNFPPAARHLAFEVFSRSFFAPPSTMSAAELATMFHIYFLGSSEGLMFDVPDDGFDAALWEPLRHYLTTRGVTFRTGTSVSAVQRDVESGLFHVDHSSGGTRGSATVDGVVLAPDVAGLRSIVAGSGLGAPSSALAGPDALDRWRDDVAALGSAPPFLVQRLWLDRPVRADRPPFLGTGGLEPLDNVSVLDRYERDAASWAARHDGSVVELHAYSAAVPDGVDEADWTAELRQRCLARLHELYPETAQARIVGELVQWRADCPMFGLGDFARRPTVDTPVDGLVLAGDGIRIDLPVALMERAASTGWQAANRLLAGWGLAGHPLETVPTSGRLGPLRRAAEYAMRAR</sequence>
<dbReference type="RefSeq" id="WP_349296787.1">
    <property type="nucleotide sequence ID" value="NZ_JBEDNQ010000001.1"/>
</dbReference>
<dbReference type="PANTHER" id="PTHR42923:SF43">
    <property type="entry name" value="AMINE OXIDASE"/>
    <property type="match status" value="1"/>
</dbReference>
<accession>A0ABV1K4M4</accession>
<evidence type="ECO:0000313" key="2">
    <source>
        <dbReference type="EMBL" id="MEQ3549401.1"/>
    </source>
</evidence>
<feature type="domain" description="Amine oxidase" evidence="1">
    <location>
        <begin position="15"/>
        <end position="479"/>
    </location>
</feature>
<dbReference type="EMBL" id="JBEDNQ010000001">
    <property type="protein sequence ID" value="MEQ3549401.1"/>
    <property type="molecule type" value="Genomic_DNA"/>
</dbReference>
<evidence type="ECO:0000259" key="1">
    <source>
        <dbReference type="Pfam" id="PF01593"/>
    </source>
</evidence>
<dbReference type="Proteomes" id="UP001494902">
    <property type="component" value="Unassembled WGS sequence"/>
</dbReference>
<keyword evidence="3" id="KW-1185">Reference proteome</keyword>
<organism evidence="2 3">
    <name type="scientific">Pseudonocardia nematodicida</name>
    <dbReference type="NCBI Taxonomy" id="1206997"/>
    <lineage>
        <taxon>Bacteria</taxon>
        <taxon>Bacillati</taxon>
        <taxon>Actinomycetota</taxon>
        <taxon>Actinomycetes</taxon>
        <taxon>Pseudonocardiales</taxon>
        <taxon>Pseudonocardiaceae</taxon>
        <taxon>Pseudonocardia</taxon>
    </lineage>
</organism>
<dbReference type="InterPro" id="IPR036188">
    <property type="entry name" value="FAD/NAD-bd_sf"/>
</dbReference>
<dbReference type="PRINTS" id="PR00419">
    <property type="entry name" value="ADXRDTASE"/>
</dbReference>
<gene>
    <name evidence="2" type="ORF">WIS52_02860</name>
</gene>
<dbReference type="SUPFAM" id="SSF51905">
    <property type="entry name" value="FAD/NAD(P)-binding domain"/>
    <property type="match status" value="1"/>
</dbReference>
<comment type="caution">
    <text evidence="2">The sequence shown here is derived from an EMBL/GenBank/DDBJ whole genome shotgun (WGS) entry which is preliminary data.</text>
</comment>
<dbReference type="PANTHER" id="PTHR42923">
    <property type="entry name" value="PROTOPORPHYRINOGEN OXIDASE"/>
    <property type="match status" value="1"/>
</dbReference>
<evidence type="ECO:0000313" key="3">
    <source>
        <dbReference type="Proteomes" id="UP001494902"/>
    </source>
</evidence>
<dbReference type="Gene3D" id="3.50.50.60">
    <property type="entry name" value="FAD/NAD(P)-binding domain"/>
    <property type="match status" value="1"/>
</dbReference>
<dbReference type="InterPro" id="IPR050464">
    <property type="entry name" value="Zeta_carotene_desat/Oxidored"/>
</dbReference>
<dbReference type="InterPro" id="IPR002937">
    <property type="entry name" value="Amino_oxidase"/>
</dbReference>
<reference evidence="2 3" key="1">
    <citation type="submission" date="2024-03" db="EMBL/GenBank/DDBJ databases">
        <title>Draft genome sequence of Pseudonocardia nematodicida JCM 31783.</title>
        <authorList>
            <person name="Butdee W."/>
            <person name="Duangmal K."/>
        </authorList>
    </citation>
    <scope>NUCLEOTIDE SEQUENCE [LARGE SCALE GENOMIC DNA]</scope>
    <source>
        <strain evidence="2 3">JCM 31783</strain>
    </source>
</reference>
<dbReference type="Pfam" id="PF01593">
    <property type="entry name" value="Amino_oxidase"/>
    <property type="match status" value="1"/>
</dbReference>